<dbReference type="InterPro" id="IPR011527">
    <property type="entry name" value="ABC1_TM_dom"/>
</dbReference>
<dbReference type="SUPFAM" id="SSF52540">
    <property type="entry name" value="P-loop containing nucleoside triphosphate hydrolases"/>
    <property type="match status" value="2"/>
</dbReference>
<dbReference type="PROSITE" id="PS50893">
    <property type="entry name" value="ABC_TRANSPORTER_2"/>
    <property type="match status" value="2"/>
</dbReference>
<feature type="transmembrane region" description="Helical" evidence="8">
    <location>
        <begin position="683"/>
        <end position="707"/>
    </location>
</feature>
<keyword evidence="5" id="KW-0067">ATP-binding</keyword>
<sequence>MNENYTTDETEALLRNESTDANICDTDTKEDEDIPSISYFTLFRFASLTDKLFIFITIITAVICGCTVPVNTLLFAAYLQSMVDFGRSVHDGTPQVEVFLHAAKTFAIYYSLVGGVTMVLSYIGTVLMNTSAYNQVYRIRQAYLKAVLYQDIEYFDTHQIGDFATKMSDHVVKLEDGIGEKLEKFIFYQAAFLSCVIMAFIKGWKLALLCLVLFPVSFCLFGASGWIASKLSQREAKLSSKAGAVVEEVFSSIRTVYAFSGQKKEIDRYDQLLAEARSVNIKKGFLVAIFIGLQEFYIYGSYALSFWIGYKLMINEPKTYDVETMLAVFFGIMMASMNFEMTSPLMETFGTATGAGAQIFRLIDNVPKINNSDAGVHMDSMYGNISLNNVVFHYPSRPDVPVLKGVSLSVQRGQTVALVGHSGCGKSTIIQLLSRCYDVIDGSVTIDEVDIRTVSVKWLRSKIGVVGQEPVLFNTTVQENIRYGRDDASDFEVESAAILANAHEFIRNLPLGYNTLVGERGASLSGGQKQRIAIARAIIRDPSILLLDEATSALDTASEAKVQKALDRASEGRTTIVVAHRLSTIRNVDKIYVLKEGMIVESGNHNELMSERGYYYDMVMLQSSPETPDAAISDVNFKRNISMEQGTDDFEEIVEEEKQSPDETVVAPFSAVIKLSTPEWKSITMATFCSVVIGFSAPTSGLILGNFVGVLSNPDTNFVEAQIRKYAFTFVGIGIIFGIAYLLMTFLFTLAGEHLTTRLKKLMFEKLLQQEIGYFDDKSNSTGCLCARLSGEAASVHAATGQRIGTILQSVTTLLFATAAAMFYEWRLGLVVLSFAPLLIAITYVEGRLVSKQSKGIAKAMESSSMIAVEAVANVRTVSALGKEDFFVEEYARQLKPALQIARQATHMRGLIFGLSRGIYDFVYSASLYYGGTLMVYHNVDYGVVLKAAETLIMGSSNAAAAFAYAPDFQKGLSAAGRIIQLLNRQSKITNPKTPSSENFAQDNIPLPTLRLDDVRQTIGFVQQEPVLFDRTIAENIAYGDNTRQAGIEEIIEVAIQANIHEFITTLPMGYETNVGKKGTQLSGGQKQRIAIARALIRRPRILFLDEATSALDTESEKVVQEALDAAKAGRTCVLIAHRLSTVRDADAICVLSGGLVAERGTHKELMQLKGLYYKLNRRGYNT</sequence>
<dbReference type="RefSeq" id="XP_052741209.1">
    <property type="nucleotide sequence ID" value="XM_052885249.1"/>
</dbReference>
<dbReference type="GeneID" id="112049255"/>
<evidence type="ECO:0000256" key="6">
    <source>
        <dbReference type="ARBA" id="ARBA00022989"/>
    </source>
</evidence>
<feature type="domain" description="ABC transporter" evidence="9">
    <location>
        <begin position="385"/>
        <end position="621"/>
    </location>
</feature>
<dbReference type="InterPro" id="IPR003593">
    <property type="entry name" value="AAA+_ATPase"/>
</dbReference>
<evidence type="ECO:0000259" key="10">
    <source>
        <dbReference type="PROSITE" id="PS50929"/>
    </source>
</evidence>
<dbReference type="PANTHER" id="PTHR43394:SF27">
    <property type="entry name" value="ATP-DEPENDENT TRANSLOCASE ABCB1-LIKE"/>
    <property type="match status" value="1"/>
</dbReference>
<accession>A0ABM3LQ43</accession>
<evidence type="ECO:0000313" key="11">
    <source>
        <dbReference type="Proteomes" id="UP001652582"/>
    </source>
</evidence>
<dbReference type="SUPFAM" id="SSF90123">
    <property type="entry name" value="ABC transporter transmembrane region"/>
    <property type="match status" value="2"/>
</dbReference>
<dbReference type="SMART" id="SM00382">
    <property type="entry name" value="AAA"/>
    <property type="match status" value="2"/>
</dbReference>
<comment type="similarity">
    <text evidence="2">Belongs to the ABC transporter superfamily. ABCB family. Multidrug resistance exporter (TC 3.A.1.201) subfamily.</text>
</comment>
<evidence type="ECO:0000313" key="12">
    <source>
        <dbReference type="RefSeq" id="XP_052741209.1"/>
    </source>
</evidence>
<dbReference type="CDD" id="cd18577">
    <property type="entry name" value="ABC_6TM_Pgp_ABCB1_D1_like"/>
    <property type="match status" value="1"/>
</dbReference>
<feature type="transmembrane region" description="Helical" evidence="8">
    <location>
        <begin position="52"/>
        <end position="79"/>
    </location>
</feature>
<feature type="transmembrane region" description="Helical" evidence="8">
    <location>
        <begin position="206"/>
        <end position="228"/>
    </location>
</feature>
<evidence type="ECO:0000256" key="7">
    <source>
        <dbReference type="ARBA" id="ARBA00023136"/>
    </source>
</evidence>
<dbReference type="CDD" id="cd03249">
    <property type="entry name" value="ABC_MTABC3_MDL1_MDL2"/>
    <property type="match status" value="1"/>
</dbReference>
<proteinExistence type="inferred from homology"/>
<keyword evidence="11" id="KW-1185">Reference proteome</keyword>
<dbReference type="CDD" id="cd18578">
    <property type="entry name" value="ABC_6TM_Pgp_ABCB1_D2_like"/>
    <property type="match status" value="1"/>
</dbReference>
<evidence type="ECO:0000256" key="5">
    <source>
        <dbReference type="ARBA" id="ARBA00022840"/>
    </source>
</evidence>
<evidence type="ECO:0000256" key="2">
    <source>
        <dbReference type="ARBA" id="ARBA00007577"/>
    </source>
</evidence>
<dbReference type="InterPro" id="IPR027417">
    <property type="entry name" value="P-loop_NTPase"/>
</dbReference>
<dbReference type="InterPro" id="IPR017871">
    <property type="entry name" value="ABC_transporter-like_CS"/>
</dbReference>
<dbReference type="Proteomes" id="UP001652582">
    <property type="component" value="Chromosome 14"/>
</dbReference>
<dbReference type="InterPro" id="IPR036640">
    <property type="entry name" value="ABC1_TM_sf"/>
</dbReference>
<name>A0ABM3LQ43_BICAN</name>
<dbReference type="Pfam" id="PF00005">
    <property type="entry name" value="ABC_tran"/>
    <property type="match status" value="2"/>
</dbReference>
<feature type="transmembrane region" description="Helical" evidence="8">
    <location>
        <begin position="185"/>
        <end position="200"/>
    </location>
</feature>
<organism evidence="11 12">
    <name type="scientific">Bicyclus anynana</name>
    <name type="common">Squinting bush brown butterfly</name>
    <dbReference type="NCBI Taxonomy" id="110368"/>
    <lineage>
        <taxon>Eukaryota</taxon>
        <taxon>Metazoa</taxon>
        <taxon>Ecdysozoa</taxon>
        <taxon>Arthropoda</taxon>
        <taxon>Hexapoda</taxon>
        <taxon>Insecta</taxon>
        <taxon>Pterygota</taxon>
        <taxon>Neoptera</taxon>
        <taxon>Endopterygota</taxon>
        <taxon>Lepidoptera</taxon>
        <taxon>Glossata</taxon>
        <taxon>Ditrysia</taxon>
        <taxon>Papilionoidea</taxon>
        <taxon>Nymphalidae</taxon>
        <taxon>Satyrinae</taxon>
        <taxon>Satyrini</taxon>
        <taxon>Mycalesina</taxon>
        <taxon>Bicyclus</taxon>
    </lineage>
</organism>
<gene>
    <name evidence="12" type="primary">LOC112049255</name>
</gene>
<feature type="transmembrane region" description="Helical" evidence="8">
    <location>
        <begin position="322"/>
        <end position="339"/>
    </location>
</feature>
<keyword evidence="4" id="KW-0547">Nucleotide-binding</keyword>
<feature type="domain" description="ABC transmembrane type-1" evidence="10">
    <location>
        <begin position="55"/>
        <end position="351"/>
    </location>
</feature>
<protein>
    <submittedName>
        <fullName evidence="12">Multidrug resistance protein homolog 49-like isoform X1</fullName>
    </submittedName>
</protein>
<evidence type="ECO:0000256" key="4">
    <source>
        <dbReference type="ARBA" id="ARBA00022741"/>
    </source>
</evidence>
<keyword evidence="6 8" id="KW-1133">Transmembrane helix</keyword>
<dbReference type="PANTHER" id="PTHR43394">
    <property type="entry name" value="ATP-DEPENDENT PERMEASE MDL1, MITOCHONDRIAL"/>
    <property type="match status" value="1"/>
</dbReference>
<dbReference type="InterPro" id="IPR003439">
    <property type="entry name" value="ABC_transporter-like_ATP-bd"/>
</dbReference>
<feature type="domain" description="ABC transmembrane type-1" evidence="10">
    <location>
        <begin position="686"/>
        <end position="971"/>
    </location>
</feature>
<evidence type="ECO:0000256" key="1">
    <source>
        <dbReference type="ARBA" id="ARBA00004141"/>
    </source>
</evidence>
<reference evidence="12" key="1">
    <citation type="submission" date="2025-08" db="UniProtKB">
        <authorList>
            <consortium name="RefSeq"/>
        </authorList>
    </citation>
    <scope>IDENTIFICATION</scope>
</reference>
<feature type="transmembrane region" description="Helical" evidence="8">
    <location>
        <begin position="830"/>
        <end position="851"/>
    </location>
</feature>
<dbReference type="InterPro" id="IPR039421">
    <property type="entry name" value="Type_1_exporter"/>
</dbReference>
<evidence type="ECO:0000259" key="9">
    <source>
        <dbReference type="PROSITE" id="PS50893"/>
    </source>
</evidence>
<comment type="subcellular location">
    <subcellularLocation>
        <location evidence="1">Membrane</location>
        <topology evidence="1">Multi-pass membrane protein</topology>
    </subcellularLocation>
</comment>
<feature type="domain" description="ABC transporter" evidence="9">
    <location>
        <begin position="923"/>
        <end position="1179"/>
    </location>
</feature>
<dbReference type="Gene3D" id="1.20.1560.10">
    <property type="entry name" value="ABC transporter type 1, transmembrane domain"/>
    <property type="match status" value="1"/>
</dbReference>
<dbReference type="Pfam" id="PF00664">
    <property type="entry name" value="ABC_membrane"/>
    <property type="match status" value="2"/>
</dbReference>
<feature type="transmembrane region" description="Helical" evidence="8">
    <location>
        <begin position="727"/>
        <end position="751"/>
    </location>
</feature>
<dbReference type="Gene3D" id="3.40.50.300">
    <property type="entry name" value="P-loop containing nucleotide triphosphate hydrolases"/>
    <property type="match status" value="2"/>
</dbReference>
<evidence type="ECO:0000256" key="8">
    <source>
        <dbReference type="SAM" id="Phobius"/>
    </source>
</evidence>
<evidence type="ECO:0000256" key="3">
    <source>
        <dbReference type="ARBA" id="ARBA00022692"/>
    </source>
</evidence>
<dbReference type="PROSITE" id="PS00211">
    <property type="entry name" value="ABC_TRANSPORTER_1"/>
    <property type="match status" value="2"/>
</dbReference>
<dbReference type="PROSITE" id="PS50929">
    <property type="entry name" value="ABC_TM1F"/>
    <property type="match status" value="2"/>
</dbReference>
<keyword evidence="7 8" id="KW-0472">Membrane</keyword>
<keyword evidence="3 8" id="KW-0812">Transmembrane</keyword>
<feature type="transmembrane region" description="Helical" evidence="8">
    <location>
        <begin position="107"/>
        <end position="128"/>
    </location>
</feature>
<feature type="transmembrane region" description="Helical" evidence="8">
    <location>
        <begin position="285"/>
        <end position="310"/>
    </location>
</feature>